<evidence type="ECO:0000313" key="1">
    <source>
        <dbReference type="EMBL" id="WDE02129.1"/>
    </source>
</evidence>
<reference evidence="1 2" key="2">
    <citation type="journal article" date="2022" name="Mar. Drugs">
        <title>Bioassay-Guided Fractionation Leads to the Detection of Cholic Acid Generated by the Rare Thalassomonas sp.</title>
        <authorList>
            <person name="Pheiffer F."/>
            <person name="Schneider Y.K."/>
            <person name="Hansen E.H."/>
            <person name="Andersen J.H."/>
            <person name="Isaksson J."/>
            <person name="Busche T."/>
            <person name="R C."/>
            <person name="Kalinowski J."/>
            <person name="Zyl L.V."/>
            <person name="Trindade M."/>
        </authorList>
    </citation>
    <scope>NUCLEOTIDE SEQUENCE [LARGE SCALE GENOMIC DNA]</scope>
    <source>
        <strain evidence="1 2">A5K-106</strain>
    </source>
</reference>
<gene>
    <name evidence="1" type="ORF">SG35_030680</name>
</gene>
<name>A0AAF0C6S8_9GAMM</name>
<protein>
    <recommendedName>
        <fullName evidence="3">ParB/Sulfiredoxin domain-containing protein</fullName>
    </recommendedName>
</protein>
<organism evidence="1 2">
    <name type="scientific">Thalassomonas actiniarum</name>
    <dbReference type="NCBI Taxonomy" id="485447"/>
    <lineage>
        <taxon>Bacteria</taxon>
        <taxon>Pseudomonadati</taxon>
        <taxon>Pseudomonadota</taxon>
        <taxon>Gammaproteobacteria</taxon>
        <taxon>Alteromonadales</taxon>
        <taxon>Colwelliaceae</taxon>
        <taxon>Thalassomonas</taxon>
    </lineage>
</organism>
<reference evidence="1 2" key="1">
    <citation type="journal article" date="2015" name="Genome Announc.">
        <title>Draft Genome Sequences of Marine Isolates of Thalassomonas viridans and Thalassomonas actiniarum.</title>
        <authorList>
            <person name="Olonade I."/>
            <person name="van Zyl L.J."/>
            <person name="Trindade M."/>
        </authorList>
    </citation>
    <scope>NUCLEOTIDE SEQUENCE [LARGE SCALE GENOMIC DNA]</scope>
    <source>
        <strain evidence="1 2">A5K-106</strain>
    </source>
</reference>
<sequence length="358" mass="40164">MNVSKSDQLILSSLNNQEKLHVESFDYQTVFLSSVKPDPTNARFFPCIFIDDGHAELFTNRKLSKKELVNIYEAEGHVLIGKSCLINCLKHGSSDWNKANHTIESIMELGNNISVSEIIQVPTIYPLENGQYQILTGHRRFFALVYSKGYGSNSQFKIYESKPLLTKVKQFQENASREDLPQYGKLLAFLNALTEIEMVNTARLKTGQKKLTIKETAANLGISMGAFDNYNVLTRYPCVVDAYESGLSASFVKAKKVVLTAEAEYKAKHNKTVLNVTDKREISEEIESRLLGKKSQKTGGKKLRFKPIASPATVKTLLTSNITELETGIDWQNVDWHDHKAVANVMATVIEFLESSEG</sequence>
<dbReference type="RefSeq" id="WP_044830989.1">
    <property type="nucleotide sequence ID" value="NZ_CP059736.1"/>
</dbReference>
<dbReference type="EMBL" id="CP059736">
    <property type="protein sequence ID" value="WDE02129.1"/>
    <property type="molecule type" value="Genomic_DNA"/>
</dbReference>
<evidence type="ECO:0000313" key="2">
    <source>
        <dbReference type="Proteomes" id="UP000032568"/>
    </source>
</evidence>
<dbReference type="AlphaFoldDB" id="A0AAF0C6S8"/>
<dbReference type="KEGG" id="tact:SG35_030680"/>
<evidence type="ECO:0008006" key="3">
    <source>
        <dbReference type="Google" id="ProtNLM"/>
    </source>
</evidence>
<dbReference type="Proteomes" id="UP000032568">
    <property type="component" value="Chromosome pTact"/>
</dbReference>
<proteinExistence type="predicted"/>
<accession>A0AAF0C6S8</accession>
<keyword evidence="2" id="KW-1185">Reference proteome</keyword>